<accession>A0A8J7SEJ2</accession>
<evidence type="ECO:0000259" key="1">
    <source>
        <dbReference type="Pfam" id="PF11412"/>
    </source>
</evidence>
<keyword evidence="3" id="KW-1185">Reference proteome</keyword>
<sequence length="281" mass="29252">MKAILDWTTAFGILATALVAALPARTVQAQALVSSGESFLRADLAVGPRSASGVREAGLVLNMSKGWKTYWRNPGEAGIPPSFDWAGSTNIADIEIDWPRPLSFESFGMRTLGYAREVVLPLRIHPVDPLAPIGLDLKLALGVCSDICVLEETRVVRDIPVAEVGDGAALIAAARAAVPGPGEGQGLVSAVCRLTGAGADRAFEARLTFVQALPDPVVVLEGPADSWFHGTEIAAQGAEIEVHAKLSLGDPSAWVGRGNLRISVFAGDVAADIRGCTAPAG</sequence>
<feature type="domain" description="Thiol:disulfide interchange protein DsbD N-terminal" evidence="1">
    <location>
        <begin position="39"/>
        <end position="157"/>
    </location>
</feature>
<evidence type="ECO:0000313" key="3">
    <source>
        <dbReference type="Proteomes" id="UP000655420"/>
    </source>
</evidence>
<protein>
    <recommendedName>
        <fullName evidence="1">Thiol:disulfide interchange protein DsbD N-terminal domain-containing protein</fullName>
    </recommendedName>
</protein>
<dbReference type="InterPro" id="IPR028250">
    <property type="entry name" value="DsbDN"/>
</dbReference>
<gene>
    <name evidence="2" type="ORF">H0I76_01880</name>
</gene>
<dbReference type="Pfam" id="PF11412">
    <property type="entry name" value="DsbD_N"/>
    <property type="match status" value="1"/>
</dbReference>
<organism evidence="2 3">
    <name type="scientific">Thermohalobaculum xanthum</name>
    <dbReference type="NCBI Taxonomy" id="2753746"/>
    <lineage>
        <taxon>Bacteria</taxon>
        <taxon>Pseudomonadati</taxon>
        <taxon>Pseudomonadota</taxon>
        <taxon>Alphaproteobacteria</taxon>
        <taxon>Rhodobacterales</taxon>
        <taxon>Paracoccaceae</taxon>
        <taxon>Thermohalobaculum</taxon>
    </lineage>
</organism>
<evidence type="ECO:0000313" key="2">
    <source>
        <dbReference type="EMBL" id="MBK0397925.1"/>
    </source>
</evidence>
<name>A0A8J7SEJ2_9RHOB</name>
<comment type="caution">
    <text evidence="2">The sequence shown here is derived from an EMBL/GenBank/DDBJ whole genome shotgun (WGS) entry which is preliminary data.</text>
</comment>
<dbReference type="AlphaFoldDB" id="A0A8J7SEJ2"/>
<dbReference type="RefSeq" id="WP_200606255.1">
    <property type="nucleotide sequence ID" value="NZ_JAEHHL010000001.1"/>
</dbReference>
<proteinExistence type="predicted"/>
<reference evidence="2" key="1">
    <citation type="submission" date="2020-12" db="EMBL/GenBank/DDBJ databases">
        <title>Bacterial taxonomy.</title>
        <authorList>
            <person name="Pan X."/>
        </authorList>
    </citation>
    <scope>NUCLEOTIDE SEQUENCE</scope>
    <source>
        <strain evidence="2">M0105</strain>
    </source>
</reference>
<dbReference type="Proteomes" id="UP000655420">
    <property type="component" value="Unassembled WGS sequence"/>
</dbReference>
<dbReference type="EMBL" id="JAEHHL010000001">
    <property type="protein sequence ID" value="MBK0397925.1"/>
    <property type="molecule type" value="Genomic_DNA"/>
</dbReference>